<dbReference type="AlphaFoldDB" id="A0A644Y9Z6"/>
<protein>
    <recommendedName>
        <fullName evidence="1">IrrE N-terminal-like domain-containing protein</fullName>
    </recommendedName>
</protein>
<comment type="caution">
    <text evidence="2">The sequence shown here is derived from an EMBL/GenBank/DDBJ whole genome shotgun (WGS) entry which is preliminary data.</text>
</comment>
<dbReference type="InterPro" id="IPR010359">
    <property type="entry name" value="IrrE_HExxH"/>
</dbReference>
<dbReference type="PANTHER" id="PTHR43236">
    <property type="entry name" value="ANTITOXIN HIGA1"/>
    <property type="match status" value="1"/>
</dbReference>
<dbReference type="Gene3D" id="1.10.10.2910">
    <property type="match status" value="1"/>
</dbReference>
<evidence type="ECO:0000313" key="2">
    <source>
        <dbReference type="EMBL" id="MPM25365.1"/>
    </source>
</evidence>
<sequence length="383" mass="44949">MAEKITTLNPQMLQWARLQSGYDITNVEKKLNKQDILKKWECGEDYPTYAQLKTLFELYKKPVVICFFPEPPKMKNISTSFRTLPTSIRFSPNTIRLLNTAKTMQLNLYELNEDQNPNISAVNNLKSNFQQSNPSIYSEIRKLLNVSLEEQKKGRKISDKFEMWRDAFYHIGIYIFKDAFKDDSISGFCLYDDVFPVIYVNNSMSFTRQIFTLFHELCHILYQTSGLDFLKDDFIDIHENKTNADIEQRCNSFAGEFLVPTSEFCKHVGNRGYSDAITEKLANLFGVSRETVLRKYLDLGKIDNNLYFQKQEEFNEDYFRNREFTKSSGGGNWYNTHLSYIGENYLNLSYRNYYQHKITINQLADYLNMKISAVKKLPRARDG</sequence>
<organism evidence="2">
    <name type="scientific">bioreactor metagenome</name>
    <dbReference type="NCBI Taxonomy" id="1076179"/>
    <lineage>
        <taxon>unclassified sequences</taxon>
        <taxon>metagenomes</taxon>
        <taxon>ecological metagenomes</taxon>
    </lineage>
</organism>
<dbReference type="InterPro" id="IPR052345">
    <property type="entry name" value="Rad_response_metalloprotease"/>
</dbReference>
<dbReference type="EMBL" id="VSSQ01004480">
    <property type="protein sequence ID" value="MPM25365.1"/>
    <property type="molecule type" value="Genomic_DNA"/>
</dbReference>
<accession>A0A644Y9Z6</accession>
<dbReference type="Pfam" id="PF06114">
    <property type="entry name" value="Peptidase_M78"/>
    <property type="match status" value="1"/>
</dbReference>
<proteinExistence type="predicted"/>
<reference evidence="2" key="1">
    <citation type="submission" date="2019-08" db="EMBL/GenBank/DDBJ databases">
        <authorList>
            <person name="Kucharzyk K."/>
            <person name="Murdoch R.W."/>
            <person name="Higgins S."/>
            <person name="Loffler F."/>
        </authorList>
    </citation>
    <scope>NUCLEOTIDE SEQUENCE</scope>
</reference>
<feature type="domain" description="IrrE N-terminal-like" evidence="1">
    <location>
        <begin position="171"/>
        <end position="294"/>
    </location>
</feature>
<dbReference type="PANTHER" id="PTHR43236:SF2">
    <property type="entry name" value="BLL0069 PROTEIN"/>
    <property type="match status" value="1"/>
</dbReference>
<gene>
    <name evidence="2" type="ORF">SDC9_71856</name>
</gene>
<evidence type="ECO:0000259" key="1">
    <source>
        <dbReference type="Pfam" id="PF06114"/>
    </source>
</evidence>
<name>A0A644Y9Z6_9ZZZZ</name>